<dbReference type="Gene3D" id="3.40.630.30">
    <property type="match status" value="1"/>
</dbReference>
<evidence type="ECO:0000256" key="2">
    <source>
        <dbReference type="ARBA" id="ARBA00023315"/>
    </source>
</evidence>
<keyword evidence="1" id="KW-0808">Transferase</keyword>
<reference evidence="5" key="1">
    <citation type="journal article" date="2019" name="Int. J. Syst. Evol. Microbiol.">
        <title>The Global Catalogue of Microorganisms (GCM) 10K type strain sequencing project: providing services to taxonomists for standard genome sequencing and annotation.</title>
        <authorList>
            <consortium name="The Broad Institute Genomics Platform"/>
            <consortium name="The Broad Institute Genome Sequencing Center for Infectious Disease"/>
            <person name="Wu L."/>
            <person name="Ma J."/>
        </authorList>
    </citation>
    <scope>NUCLEOTIDE SEQUENCE [LARGE SCALE GENOMIC DNA]</scope>
    <source>
        <strain evidence="5">CCUG 50213</strain>
    </source>
</reference>
<gene>
    <name evidence="4" type="ORF">ACFQ3U_09910</name>
</gene>
<sequence>MIRDLSAPIPDIELAPHLRIEPYRNELSEPARLVVNDAFRDHWGSQPLNREDWESIARLKSFTPELGAVVFGTLEDGSEQLAGVLRVMVTEEEWEPNGFSFGYIEVLGVARAWRGQRIAQALLAHTLTKLRERGLERAMLDVDSESPTGAVGLYSRLGFTEHDRSLTLNKEY</sequence>
<evidence type="ECO:0000313" key="4">
    <source>
        <dbReference type="EMBL" id="MFD1202203.1"/>
    </source>
</evidence>
<dbReference type="Pfam" id="PF00583">
    <property type="entry name" value="Acetyltransf_1"/>
    <property type="match status" value="1"/>
</dbReference>
<dbReference type="PROSITE" id="PS51186">
    <property type="entry name" value="GNAT"/>
    <property type="match status" value="1"/>
</dbReference>
<comment type="caution">
    <text evidence="4">The sequence shown here is derived from an EMBL/GenBank/DDBJ whole genome shotgun (WGS) entry which is preliminary data.</text>
</comment>
<dbReference type="Proteomes" id="UP001597181">
    <property type="component" value="Unassembled WGS sequence"/>
</dbReference>
<evidence type="ECO:0000256" key="1">
    <source>
        <dbReference type="ARBA" id="ARBA00022679"/>
    </source>
</evidence>
<dbReference type="EMBL" id="JBHTLY010000004">
    <property type="protein sequence ID" value="MFD1202203.1"/>
    <property type="molecule type" value="Genomic_DNA"/>
</dbReference>
<evidence type="ECO:0000313" key="5">
    <source>
        <dbReference type="Proteomes" id="UP001597181"/>
    </source>
</evidence>
<dbReference type="SUPFAM" id="SSF55729">
    <property type="entry name" value="Acyl-CoA N-acyltransferases (Nat)"/>
    <property type="match status" value="1"/>
</dbReference>
<evidence type="ECO:0000259" key="3">
    <source>
        <dbReference type="PROSITE" id="PS51186"/>
    </source>
</evidence>
<proteinExistence type="predicted"/>
<feature type="domain" description="N-acetyltransferase" evidence="3">
    <location>
        <begin position="33"/>
        <end position="172"/>
    </location>
</feature>
<protein>
    <submittedName>
        <fullName evidence="4">GNAT family N-acetyltransferase</fullName>
    </submittedName>
</protein>
<dbReference type="InterPro" id="IPR000182">
    <property type="entry name" value="GNAT_dom"/>
</dbReference>
<organism evidence="4 5">
    <name type="scientific">Leucobacter albus</name>
    <dbReference type="NCBI Taxonomy" id="272210"/>
    <lineage>
        <taxon>Bacteria</taxon>
        <taxon>Bacillati</taxon>
        <taxon>Actinomycetota</taxon>
        <taxon>Actinomycetes</taxon>
        <taxon>Micrococcales</taxon>
        <taxon>Microbacteriaceae</taxon>
        <taxon>Leucobacter</taxon>
    </lineage>
</organism>
<dbReference type="PANTHER" id="PTHR43420:SF12">
    <property type="entry name" value="N-ACETYLTRANSFERASE DOMAIN-CONTAINING PROTEIN"/>
    <property type="match status" value="1"/>
</dbReference>
<name>A0ABW3TRS7_9MICO</name>
<dbReference type="InterPro" id="IPR050680">
    <property type="entry name" value="YpeA/RimI_acetyltransf"/>
</dbReference>
<keyword evidence="2" id="KW-0012">Acyltransferase</keyword>
<dbReference type="CDD" id="cd04301">
    <property type="entry name" value="NAT_SF"/>
    <property type="match status" value="1"/>
</dbReference>
<dbReference type="InterPro" id="IPR016181">
    <property type="entry name" value="Acyl_CoA_acyltransferase"/>
</dbReference>
<dbReference type="RefSeq" id="WP_343961222.1">
    <property type="nucleotide sequence ID" value="NZ_BAAAKZ010000010.1"/>
</dbReference>
<dbReference type="PANTHER" id="PTHR43420">
    <property type="entry name" value="ACETYLTRANSFERASE"/>
    <property type="match status" value="1"/>
</dbReference>
<keyword evidence="5" id="KW-1185">Reference proteome</keyword>
<accession>A0ABW3TRS7</accession>